<dbReference type="CDD" id="cd11338">
    <property type="entry name" value="AmyAc_CMD"/>
    <property type="match status" value="1"/>
</dbReference>
<dbReference type="GO" id="GO:0004558">
    <property type="term" value="F:alpha-1,4-glucosidase activity"/>
    <property type="evidence" value="ECO:0007669"/>
    <property type="project" value="UniProtKB-EC"/>
</dbReference>
<feature type="compositionally biased region" description="Basic and acidic residues" evidence="3">
    <location>
        <begin position="1"/>
        <end position="19"/>
    </location>
</feature>
<dbReference type="SMART" id="SM00642">
    <property type="entry name" value="Aamy"/>
    <property type="match status" value="1"/>
</dbReference>
<dbReference type="OrthoDB" id="9802433at2"/>
<evidence type="ECO:0000313" key="5">
    <source>
        <dbReference type="EMBL" id="NYH84861.1"/>
    </source>
</evidence>
<evidence type="ECO:0000313" key="7">
    <source>
        <dbReference type="Proteomes" id="UP000199052"/>
    </source>
</evidence>
<keyword evidence="8" id="KW-1185">Reference proteome</keyword>
<evidence type="ECO:0000259" key="4">
    <source>
        <dbReference type="SMART" id="SM00642"/>
    </source>
</evidence>
<dbReference type="STRING" id="504797.SAMN05421678_109148"/>
<accession>A0A1I2VHQ4</accession>
<feature type="region of interest" description="Disordered" evidence="3">
    <location>
        <begin position="1"/>
        <end position="21"/>
    </location>
</feature>
<dbReference type="PANTHER" id="PTHR10357">
    <property type="entry name" value="ALPHA-AMYLASE FAMILY MEMBER"/>
    <property type="match status" value="1"/>
</dbReference>
<dbReference type="Proteomes" id="UP000199052">
    <property type="component" value="Unassembled WGS sequence"/>
</dbReference>
<dbReference type="GO" id="GO:0005975">
    <property type="term" value="P:carbohydrate metabolic process"/>
    <property type="evidence" value="ECO:0007669"/>
    <property type="project" value="InterPro"/>
</dbReference>
<proteinExistence type="predicted"/>
<evidence type="ECO:0000313" key="8">
    <source>
        <dbReference type="Proteomes" id="UP000533017"/>
    </source>
</evidence>
<organism evidence="6 7">
    <name type="scientific">Actinopolymorpha cephalotaxi</name>
    <dbReference type="NCBI Taxonomy" id="504797"/>
    <lineage>
        <taxon>Bacteria</taxon>
        <taxon>Bacillati</taxon>
        <taxon>Actinomycetota</taxon>
        <taxon>Actinomycetes</taxon>
        <taxon>Propionibacteriales</taxon>
        <taxon>Actinopolymorphaceae</taxon>
        <taxon>Actinopolymorpha</taxon>
    </lineage>
</organism>
<dbReference type="Proteomes" id="UP000533017">
    <property type="component" value="Unassembled WGS sequence"/>
</dbReference>
<dbReference type="InterPro" id="IPR006047">
    <property type="entry name" value="GH13_cat_dom"/>
</dbReference>
<gene>
    <name evidence="5" type="ORF">FHR37_003712</name>
    <name evidence="6" type="ORF">SAMN05421678_109148</name>
</gene>
<dbReference type="PANTHER" id="PTHR10357:SF210">
    <property type="entry name" value="MALTODEXTRIN GLUCOSIDASE"/>
    <property type="match status" value="1"/>
</dbReference>
<protein>
    <submittedName>
        <fullName evidence="6">Alpha-glucosidase</fullName>
        <ecNumber evidence="5">3.2.1.20</ecNumber>
    </submittedName>
</protein>
<dbReference type="EMBL" id="FOOI01000009">
    <property type="protein sequence ID" value="SFG87747.1"/>
    <property type="molecule type" value="Genomic_DNA"/>
</dbReference>
<dbReference type="AlphaFoldDB" id="A0A1I2VHQ4"/>
<evidence type="ECO:0000256" key="3">
    <source>
        <dbReference type="SAM" id="MobiDB-lite"/>
    </source>
</evidence>
<dbReference type="InterPro" id="IPR013783">
    <property type="entry name" value="Ig-like_fold"/>
</dbReference>
<dbReference type="Gene3D" id="2.60.40.10">
    <property type="entry name" value="Immunoglobulins"/>
    <property type="match status" value="1"/>
</dbReference>
<reference evidence="5 8" key="2">
    <citation type="submission" date="2020-07" db="EMBL/GenBank/DDBJ databases">
        <title>Sequencing the genomes of 1000 actinobacteria strains.</title>
        <authorList>
            <person name="Klenk H.-P."/>
        </authorList>
    </citation>
    <scope>NUCLEOTIDE SEQUENCE [LARGE SCALE GENOMIC DNA]</scope>
    <source>
        <strain evidence="5 8">DSM 45117</strain>
    </source>
</reference>
<reference evidence="6 7" key="1">
    <citation type="submission" date="2016-10" db="EMBL/GenBank/DDBJ databases">
        <authorList>
            <person name="de Groot N.N."/>
        </authorList>
    </citation>
    <scope>NUCLEOTIDE SEQUENCE [LARGE SCALE GENOMIC DNA]</scope>
    <source>
        <strain evidence="6 7">CPCC 202808</strain>
    </source>
</reference>
<sequence length="609" mass="66811">MSYADGRRPHHDGSERYVSDEAPNVGDTVTVFVRTSDNEPAAPAAPAGPAERVHARVLRDGEPAYVQATVDRRANGVTWWRADLPVVNETLRYRFWLGDSRGRGRWLNGRGTSVRDVDDSADFRISTASAPPAWAADSVAYQIFPDRFARSAAADGRELPDWAVPATWDTPVLARHPDAVRQVYGGDLDGIADHLDHLDALGVNLIYLTPFFPARSNHRYDAAGFDRVDPLLGGDAALARLTEAAHRRGIRVIGDITLNHVGATHPWFRTAMAEPGSVEDGFFHIDRATGGYATFAGVESLPKLDHTSAELRSRLYAGRGSVVDRYLREPFGLDGWRVDVAHSAGRYGRTDLGDLVGRTTRATVEAARPDGLLLAEDQFDASAALQGPGWHATMDYAGFTRPVWSWLVDDIGEETFWGTPGPVPDYDASDLAAVMDTFHAVTPWRSVRTNLTLIDCHDTGRFRSFAGPERQLVAAALMMTLPGIPMVFAGDEVGVEGDHLESGRAPFPWERSQWDDRTYAAYRELVALRRSHRALRHGGLRWLHAAGDVVLFERESLDERLLVQVSRAAHRPLTAPFTAVGLTGAPDVRAGEALPGDGPAHHVWRVEPS</sequence>
<dbReference type="CDD" id="cd02857">
    <property type="entry name" value="E_set_CDase_PDE_N"/>
    <property type="match status" value="1"/>
</dbReference>
<dbReference type="InterPro" id="IPR004185">
    <property type="entry name" value="Glyco_hydro_13_lg-like_dom"/>
</dbReference>
<dbReference type="Gene3D" id="3.90.400.10">
    <property type="entry name" value="Oligo-1,6-glucosidase, Domain 2"/>
    <property type="match status" value="1"/>
</dbReference>
<dbReference type="EMBL" id="JACBZA010000001">
    <property type="protein sequence ID" value="NYH84861.1"/>
    <property type="molecule type" value="Genomic_DNA"/>
</dbReference>
<dbReference type="Pfam" id="PF00128">
    <property type="entry name" value="Alpha-amylase"/>
    <property type="match status" value="1"/>
</dbReference>
<evidence type="ECO:0000256" key="1">
    <source>
        <dbReference type="ARBA" id="ARBA00022801"/>
    </source>
</evidence>
<dbReference type="SUPFAM" id="SSF51445">
    <property type="entry name" value="(Trans)glycosidases"/>
    <property type="match status" value="1"/>
</dbReference>
<keyword evidence="2 5" id="KW-0326">Glycosidase</keyword>
<dbReference type="InterPro" id="IPR045857">
    <property type="entry name" value="O16G_dom_2"/>
</dbReference>
<keyword evidence="1 5" id="KW-0378">Hydrolase</keyword>
<evidence type="ECO:0000313" key="6">
    <source>
        <dbReference type="EMBL" id="SFG87747.1"/>
    </source>
</evidence>
<dbReference type="RefSeq" id="WP_092884295.1">
    <property type="nucleotide sequence ID" value="NZ_FOOI01000009.1"/>
</dbReference>
<evidence type="ECO:0000256" key="2">
    <source>
        <dbReference type="ARBA" id="ARBA00023295"/>
    </source>
</evidence>
<dbReference type="EC" id="3.2.1.20" evidence="5"/>
<feature type="domain" description="Glycosyl hydrolase family 13 catalytic" evidence="4">
    <location>
        <begin position="142"/>
        <end position="529"/>
    </location>
</feature>
<name>A0A1I2VHQ4_9ACTN</name>
<dbReference type="Gene3D" id="3.20.20.80">
    <property type="entry name" value="Glycosidases"/>
    <property type="match status" value="1"/>
</dbReference>
<dbReference type="InterPro" id="IPR017853">
    <property type="entry name" value="GH"/>
</dbReference>